<dbReference type="PROSITE" id="PS00061">
    <property type="entry name" value="ADH_SHORT"/>
    <property type="match status" value="1"/>
</dbReference>
<dbReference type="Gene3D" id="3.40.50.720">
    <property type="entry name" value="NAD(P)-binding Rossmann-like Domain"/>
    <property type="match status" value="1"/>
</dbReference>
<comment type="similarity">
    <text evidence="1 4">Belongs to the short-chain dehydrogenases/reductases (SDR) family.</text>
</comment>
<evidence type="ECO:0000256" key="3">
    <source>
        <dbReference type="ARBA" id="ARBA00023002"/>
    </source>
</evidence>
<dbReference type="Proteomes" id="UP000812966">
    <property type="component" value="Unassembled WGS sequence"/>
</dbReference>
<evidence type="ECO:0000313" key="5">
    <source>
        <dbReference type="EMBL" id="KAG7571431.1"/>
    </source>
</evidence>
<dbReference type="InterPro" id="IPR002347">
    <property type="entry name" value="SDR_fam"/>
</dbReference>
<evidence type="ECO:0000256" key="1">
    <source>
        <dbReference type="ARBA" id="ARBA00006484"/>
    </source>
</evidence>
<name>A0A8K0JR55_9TREE</name>
<dbReference type="GO" id="GO:0016491">
    <property type="term" value="F:oxidoreductase activity"/>
    <property type="evidence" value="ECO:0007669"/>
    <property type="project" value="UniProtKB-KW"/>
</dbReference>
<sequence>MQKRVACITGASSGIGRTSAVALAKTGQWRIVLSGRREQELEKTAQMCRDAAGSTNGDGDLTLIVAGDVSEESNVESLFDAIKKTYGRVDMLFNNAGISLPETPIEDLPIEKFLSVMSINVTASVLCTKYATRLMKSQEPKGGRIINNGSIAAYSPRPDAAAYTISKHAISGLTKSTSLDGRKYDIACCQLDIGNAATEMGGGAANGVTQADGSKKPEPVFDVQQVGDAIVFMAGLPLGANAFNVTLTSSAMPFIARG</sequence>
<dbReference type="PANTHER" id="PTHR43669">
    <property type="entry name" value="5-KETO-D-GLUCONATE 5-REDUCTASE"/>
    <property type="match status" value="1"/>
</dbReference>
<evidence type="ECO:0000256" key="2">
    <source>
        <dbReference type="ARBA" id="ARBA00022857"/>
    </source>
</evidence>
<keyword evidence="6" id="KW-1185">Reference proteome</keyword>
<dbReference type="PRINTS" id="PR00080">
    <property type="entry name" value="SDRFAMILY"/>
</dbReference>
<dbReference type="AlphaFoldDB" id="A0A8K0JR55"/>
<evidence type="ECO:0000256" key="4">
    <source>
        <dbReference type="RuleBase" id="RU000363"/>
    </source>
</evidence>
<dbReference type="Pfam" id="PF00106">
    <property type="entry name" value="adh_short"/>
    <property type="match status" value="1"/>
</dbReference>
<dbReference type="InterPro" id="IPR020904">
    <property type="entry name" value="Sc_DH/Rdtase_CS"/>
</dbReference>
<evidence type="ECO:0000313" key="6">
    <source>
        <dbReference type="Proteomes" id="UP000812966"/>
    </source>
</evidence>
<dbReference type="PRINTS" id="PR00081">
    <property type="entry name" value="GDHRDH"/>
</dbReference>
<keyword evidence="2" id="KW-0521">NADP</keyword>
<protein>
    <submittedName>
        <fullName evidence="5">Uncharacterized protein</fullName>
    </submittedName>
</protein>
<dbReference type="CDD" id="cd05233">
    <property type="entry name" value="SDR_c"/>
    <property type="match status" value="1"/>
</dbReference>
<keyword evidence="3" id="KW-0560">Oxidoreductase</keyword>
<reference evidence="5" key="1">
    <citation type="submission" date="2020-04" db="EMBL/GenBank/DDBJ databases">
        <title>Analysis of mating type loci in Filobasidium floriforme.</title>
        <authorList>
            <person name="Nowrousian M."/>
        </authorList>
    </citation>
    <scope>NUCLEOTIDE SEQUENCE</scope>
    <source>
        <strain evidence="5">CBS 6242</strain>
    </source>
</reference>
<organism evidence="5 6">
    <name type="scientific">Filobasidium floriforme</name>
    <dbReference type="NCBI Taxonomy" id="5210"/>
    <lineage>
        <taxon>Eukaryota</taxon>
        <taxon>Fungi</taxon>
        <taxon>Dikarya</taxon>
        <taxon>Basidiomycota</taxon>
        <taxon>Agaricomycotina</taxon>
        <taxon>Tremellomycetes</taxon>
        <taxon>Filobasidiales</taxon>
        <taxon>Filobasidiaceae</taxon>
        <taxon>Filobasidium</taxon>
    </lineage>
</organism>
<accession>A0A8K0JR55</accession>
<proteinExistence type="inferred from homology"/>
<gene>
    <name evidence="5" type="ORF">FFLO_00614</name>
</gene>
<dbReference type="SUPFAM" id="SSF51735">
    <property type="entry name" value="NAD(P)-binding Rossmann-fold domains"/>
    <property type="match status" value="1"/>
</dbReference>
<comment type="caution">
    <text evidence="5">The sequence shown here is derived from an EMBL/GenBank/DDBJ whole genome shotgun (WGS) entry which is preliminary data.</text>
</comment>
<dbReference type="InterPro" id="IPR036291">
    <property type="entry name" value="NAD(P)-bd_dom_sf"/>
</dbReference>
<dbReference type="EMBL" id="JABELV010000007">
    <property type="protein sequence ID" value="KAG7571431.1"/>
    <property type="molecule type" value="Genomic_DNA"/>
</dbReference>
<dbReference type="PANTHER" id="PTHR43669:SF3">
    <property type="entry name" value="ALCOHOL DEHYDROGENASE, PUTATIVE (AFU_ORTHOLOGUE AFUA_3G03445)-RELATED"/>
    <property type="match status" value="1"/>
</dbReference>